<name>A0A0F9MMF4_9ZZZZ</name>
<sequence length="21" mass="2075">MTTIGKMTGVIGPPGTGKSEL</sequence>
<dbReference type="EMBL" id="LAZR01008556">
    <property type="protein sequence ID" value="KKM78030.1"/>
    <property type="molecule type" value="Genomic_DNA"/>
</dbReference>
<protein>
    <submittedName>
        <fullName evidence="2">Uncharacterized protein</fullName>
    </submittedName>
</protein>
<reference evidence="2" key="1">
    <citation type="journal article" date="2015" name="Nature">
        <title>Complex archaea that bridge the gap between prokaryotes and eukaryotes.</title>
        <authorList>
            <person name="Spang A."/>
            <person name="Saw J.H."/>
            <person name="Jorgensen S.L."/>
            <person name="Zaremba-Niedzwiedzka K."/>
            <person name="Martijn J."/>
            <person name="Lind A.E."/>
            <person name="van Eijk R."/>
            <person name="Schleper C."/>
            <person name="Guy L."/>
            <person name="Ettema T.J."/>
        </authorList>
    </citation>
    <scope>NUCLEOTIDE SEQUENCE</scope>
</reference>
<feature type="region of interest" description="Disordered" evidence="1">
    <location>
        <begin position="1"/>
        <end position="21"/>
    </location>
</feature>
<comment type="caution">
    <text evidence="2">The sequence shown here is derived from an EMBL/GenBank/DDBJ whole genome shotgun (WGS) entry which is preliminary data.</text>
</comment>
<gene>
    <name evidence="2" type="ORF">LCGC14_1364210</name>
</gene>
<dbReference type="AlphaFoldDB" id="A0A0F9MMF4"/>
<proteinExistence type="predicted"/>
<feature type="non-terminal residue" evidence="2">
    <location>
        <position position="21"/>
    </location>
</feature>
<organism evidence="2">
    <name type="scientific">marine sediment metagenome</name>
    <dbReference type="NCBI Taxonomy" id="412755"/>
    <lineage>
        <taxon>unclassified sequences</taxon>
        <taxon>metagenomes</taxon>
        <taxon>ecological metagenomes</taxon>
    </lineage>
</organism>
<evidence type="ECO:0000313" key="2">
    <source>
        <dbReference type="EMBL" id="KKM78030.1"/>
    </source>
</evidence>
<evidence type="ECO:0000256" key="1">
    <source>
        <dbReference type="SAM" id="MobiDB-lite"/>
    </source>
</evidence>
<accession>A0A0F9MMF4</accession>